<name>A0A9P6NUV1_9BASI</name>
<comment type="catalytic activity">
    <reaction evidence="6">
        <text>N(1)-methylpseudouridine(1191) in yeast 18S rRNA + S-adenosyl-L-methionine = N(1)-methyl-N(3)-[(3S)-3-amino-3-carboxypropyl]pseudouridine(1191) in yeast 18S rRNA + S-methyl-5'-thioadenosine + H(+)</text>
        <dbReference type="Rhea" id="RHEA:63300"/>
        <dbReference type="Rhea" id="RHEA-COMP:13852"/>
        <dbReference type="Rhea" id="RHEA-COMP:16309"/>
        <dbReference type="ChEBI" id="CHEBI:15378"/>
        <dbReference type="ChEBI" id="CHEBI:17509"/>
        <dbReference type="ChEBI" id="CHEBI:59789"/>
        <dbReference type="ChEBI" id="CHEBI:74890"/>
        <dbReference type="ChEBI" id="CHEBI:146234"/>
    </reaction>
</comment>
<dbReference type="AlphaFoldDB" id="A0A9P6NUV1"/>
<dbReference type="Pfam" id="PF04034">
    <property type="entry name" value="Ribo_biogen_C"/>
    <property type="match status" value="1"/>
</dbReference>
<sequence>MAPGTRTSRGGRGKSHQKSGHRAPGRTSKDKSFYQSDGWNNDRPESLAKPYLASHDGADKEEDITAGPSAVEVSQQLKPIHVAMWDFDHCDPRKCTGKKLSRLGMITELRVGQRFRGVVLSPEGTIPVSPSDRDLIENFGIAVVECSWARLTEIPFNKIRSSGDRNLPYLIAANPINYGKPYKLTCVEALAGSLAIVGLQAEGESLLSKFGWGDGFWALNKELIANYQGCKDSEEIKSVQEKLLWTIEMEAQERRELNCSLKRKCEIKGFEWLLE</sequence>
<dbReference type="GO" id="GO:0106388">
    <property type="term" value="F:rRNA small subunit aminocarboxypropyltransferase activity"/>
    <property type="evidence" value="ECO:0007669"/>
    <property type="project" value="UniProtKB-EC"/>
</dbReference>
<keyword evidence="5 6" id="KW-0949">S-adenosyl-L-methionine</keyword>
<evidence type="ECO:0000259" key="8">
    <source>
        <dbReference type="Pfam" id="PF04034"/>
    </source>
</evidence>
<dbReference type="PANTHER" id="PTHR20426:SF0">
    <property type="entry name" value="18S RRNA AMINOCARBOXYPROPYLTRANSFERASE"/>
    <property type="match status" value="1"/>
</dbReference>
<evidence type="ECO:0000256" key="4">
    <source>
        <dbReference type="ARBA" id="ARBA00022679"/>
    </source>
</evidence>
<feature type="domain" description="RNase L inhibitor RLI-like possible metal-binding" evidence="9">
    <location>
        <begin position="81"/>
        <end position="114"/>
    </location>
</feature>
<accession>A0A9P6NUV1</accession>
<evidence type="ECO:0000256" key="7">
    <source>
        <dbReference type="SAM" id="MobiDB-lite"/>
    </source>
</evidence>
<feature type="compositionally biased region" description="Basic residues" evidence="7">
    <location>
        <begin position="9"/>
        <end position="24"/>
    </location>
</feature>
<evidence type="ECO:0000256" key="2">
    <source>
        <dbReference type="ARBA" id="ARBA00022517"/>
    </source>
</evidence>
<evidence type="ECO:0000313" key="10">
    <source>
        <dbReference type="EMBL" id="KAG0149971.1"/>
    </source>
</evidence>
<feature type="domain" description="16S/18S rRNA aminocarboxypropyltransferase Tsr3 C-terminal" evidence="8">
    <location>
        <begin position="118"/>
        <end position="243"/>
    </location>
</feature>
<evidence type="ECO:0000313" key="11">
    <source>
        <dbReference type="Proteomes" id="UP000886653"/>
    </source>
</evidence>
<keyword evidence="6" id="KW-0539">Nucleus</keyword>
<dbReference type="GO" id="GO:1904047">
    <property type="term" value="F:S-adenosyl-L-methionine binding"/>
    <property type="evidence" value="ECO:0007669"/>
    <property type="project" value="UniProtKB-UniRule"/>
</dbReference>
<comment type="similarity">
    <text evidence="6">Belongs to the TDD superfamily. TSR3 family.</text>
</comment>
<dbReference type="EMBL" id="MU167223">
    <property type="protein sequence ID" value="KAG0149971.1"/>
    <property type="molecule type" value="Genomic_DNA"/>
</dbReference>
<dbReference type="Proteomes" id="UP000886653">
    <property type="component" value="Unassembled WGS sequence"/>
</dbReference>
<dbReference type="GO" id="GO:0000455">
    <property type="term" value="P:enzyme-directed rRNA pseudouridine synthesis"/>
    <property type="evidence" value="ECO:0007669"/>
    <property type="project" value="UniProtKB-UniRule"/>
</dbReference>
<comment type="caution">
    <text evidence="10">The sequence shown here is derived from an EMBL/GenBank/DDBJ whole genome shotgun (WGS) entry which is preliminary data.</text>
</comment>
<keyword evidence="3 6" id="KW-0698">rRNA processing</keyword>
<feature type="binding site" evidence="6">
    <location>
        <position position="182"/>
    </location>
    <ligand>
        <name>S-adenosyl-L-methionine</name>
        <dbReference type="ChEBI" id="CHEBI:59789"/>
    </ligand>
</feature>
<evidence type="ECO:0000256" key="5">
    <source>
        <dbReference type="ARBA" id="ARBA00022691"/>
    </source>
</evidence>
<protein>
    <recommendedName>
        <fullName evidence="6">18S rRNA aminocarboxypropyltransferase</fullName>
        <ecNumber evidence="6">2.5.1.157</ecNumber>
    </recommendedName>
</protein>
<comment type="function">
    <text evidence="6">Aminocarboxypropyltransferase that catalyzes the aminocarboxypropyl transfer on pseudouridine at position 1191 (Psi1191) in 18S rRNA. It constitutes the last step in biosynthesis of the hypermodified N1-methyl-N3-(3-amino-3-carboxypropyl) pseudouridine (m1acp3-Psi) conserved in eukaryotic 18S rRNA.</text>
</comment>
<feature type="region of interest" description="Disordered" evidence="7">
    <location>
        <begin position="1"/>
        <end position="49"/>
    </location>
</feature>
<dbReference type="InterPro" id="IPR022968">
    <property type="entry name" value="Tsr3-like"/>
</dbReference>
<dbReference type="GO" id="GO:0030490">
    <property type="term" value="P:maturation of SSU-rRNA"/>
    <property type="evidence" value="ECO:0007669"/>
    <property type="project" value="TreeGrafter"/>
</dbReference>
<evidence type="ECO:0000259" key="9">
    <source>
        <dbReference type="Pfam" id="PF04068"/>
    </source>
</evidence>
<dbReference type="OrthoDB" id="10262062at2759"/>
<keyword evidence="1 6" id="KW-0963">Cytoplasm</keyword>
<organism evidence="10 11">
    <name type="scientific">Cronartium quercuum f. sp. fusiforme G11</name>
    <dbReference type="NCBI Taxonomy" id="708437"/>
    <lineage>
        <taxon>Eukaryota</taxon>
        <taxon>Fungi</taxon>
        <taxon>Dikarya</taxon>
        <taxon>Basidiomycota</taxon>
        <taxon>Pucciniomycotina</taxon>
        <taxon>Pucciniomycetes</taxon>
        <taxon>Pucciniales</taxon>
        <taxon>Coleosporiaceae</taxon>
        <taxon>Cronartium</taxon>
    </lineage>
</organism>
<dbReference type="HAMAP" id="MF_01116">
    <property type="entry name" value="TSR3"/>
    <property type="match status" value="1"/>
</dbReference>
<dbReference type="Pfam" id="PF04068">
    <property type="entry name" value="Fer4_RLI"/>
    <property type="match status" value="1"/>
</dbReference>
<dbReference type="GO" id="GO:0005634">
    <property type="term" value="C:nucleus"/>
    <property type="evidence" value="ECO:0007669"/>
    <property type="project" value="UniProtKB-SubCell"/>
</dbReference>
<feature type="binding site" evidence="6">
    <location>
        <position position="144"/>
    </location>
    <ligand>
        <name>S-adenosyl-L-methionine</name>
        <dbReference type="ChEBI" id="CHEBI:59789"/>
    </ligand>
</feature>
<dbReference type="EC" id="2.5.1.157" evidence="6"/>
<proteinExistence type="inferred from homology"/>
<dbReference type="InterPro" id="IPR007209">
    <property type="entry name" value="RNaseL-inhib-like_metal-bd_dom"/>
</dbReference>
<evidence type="ECO:0000256" key="3">
    <source>
        <dbReference type="ARBA" id="ARBA00022552"/>
    </source>
</evidence>
<comment type="catalytic activity">
    <reaction evidence="6">
        <text>an N(1)-methylpseudouridine in rRNA + S-adenosyl-L-methionine = N(1)-methyl-N(3)-[(3S)-3-amino-3-carboxypropyl]pseudouridine in rRNA + S-methyl-5'-thioadenosine + H(+)</text>
        <dbReference type="Rhea" id="RHEA:63296"/>
        <dbReference type="Rhea" id="RHEA-COMP:11634"/>
        <dbReference type="Rhea" id="RHEA-COMP:16310"/>
        <dbReference type="ChEBI" id="CHEBI:15378"/>
        <dbReference type="ChEBI" id="CHEBI:17509"/>
        <dbReference type="ChEBI" id="CHEBI:59789"/>
        <dbReference type="ChEBI" id="CHEBI:74890"/>
        <dbReference type="ChEBI" id="CHEBI:146234"/>
        <dbReference type="EC" id="2.5.1.157"/>
    </reaction>
</comment>
<keyword evidence="2 6" id="KW-0690">Ribosome biogenesis</keyword>
<feature type="binding site" evidence="6">
    <location>
        <position position="167"/>
    </location>
    <ligand>
        <name>S-adenosyl-L-methionine</name>
        <dbReference type="ChEBI" id="CHEBI:59789"/>
    </ligand>
</feature>
<dbReference type="InterPro" id="IPR007177">
    <property type="entry name" value="Tsr3_C"/>
</dbReference>
<dbReference type="NCBIfam" id="NF002621">
    <property type="entry name" value="PRK02287.1"/>
    <property type="match status" value="1"/>
</dbReference>
<gene>
    <name evidence="6" type="primary">TSR3</name>
    <name evidence="10" type="ORF">CROQUDRAFT_652948</name>
</gene>
<feature type="binding site" evidence="6">
    <location>
        <position position="96"/>
    </location>
    <ligand>
        <name>S-adenosyl-L-methionine</name>
        <dbReference type="ChEBI" id="CHEBI:59789"/>
    </ligand>
</feature>
<evidence type="ECO:0000256" key="1">
    <source>
        <dbReference type="ARBA" id="ARBA00022490"/>
    </source>
</evidence>
<keyword evidence="11" id="KW-1185">Reference proteome</keyword>
<dbReference type="GO" id="GO:0005737">
    <property type="term" value="C:cytoplasm"/>
    <property type="evidence" value="ECO:0007669"/>
    <property type="project" value="UniProtKB-SubCell"/>
</dbReference>
<keyword evidence="4 6" id="KW-0808">Transferase</keyword>
<reference evidence="10" key="1">
    <citation type="submission" date="2013-11" db="EMBL/GenBank/DDBJ databases">
        <title>Genome sequence of the fusiform rust pathogen reveals effectors for host alternation and coevolution with pine.</title>
        <authorList>
            <consortium name="DOE Joint Genome Institute"/>
            <person name="Smith K."/>
            <person name="Pendleton A."/>
            <person name="Kubisiak T."/>
            <person name="Anderson C."/>
            <person name="Salamov A."/>
            <person name="Aerts A."/>
            <person name="Riley R."/>
            <person name="Clum A."/>
            <person name="Lindquist E."/>
            <person name="Ence D."/>
            <person name="Campbell M."/>
            <person name="Kronenberg Z."/>
            <person name="Feau N."/>
            <person name="Dhillon B."/>
            <person name="Hamelin R."/>
            <person name="Burleigh J."/>
            <person name="Smith J."/>
            <person name="Yandell M."/>
            <person name="Nelson C."/>
            <person name="Grigoriev I."/>
            <person name="Davis J."/>
        </authorList>
    </citation>
    <scope>NUCLEOTIDE SEQUENCE</scope>
    <source>
        <strain evidence="10">G11</strain>
    </source>
</reference>
<dbReference type="PANTHER" id="PTHR20426">
    <property type="entry name" value="RIBOSOME BIOGENESIS PROTEIN TSR3 HOMOLOG"/>
    <property type="match status" value="1"/>
</dbReference>
<comment type="subcellular location">
    <subcellularLocation>
        <location evidence="6">Cytoplasm</location>
    </subcellularLocation>
    <subcellularLocation>
        <location evidence="6">Nucleus</location>
    </subcellularLocation>
</comment>
<evidence type="ECO:0000256" key="6">
    <source>
        <dbReference type="HAMAP-Rule" id="MF_03146"/>
    </source>
</evidence>